<feature type="domain" description="RecX third three-helical" evidence="6">
    <location>
        <begin position="102"/>
        <end position="147"/>
    </location>
</feature>
<dbReference type="PANTHER" id="PTHR33602">
    <property type="entry name" value="REGULATORY PROTEIN RECX FAMILY PROTEIN"/>
    <property type="match status" value="1"/>
</dbReference>
<feature type="domain" description="RecX second three-helical" evidence="5">
    <location>
        <begin position="55"/>
        <end position="95"/>
    </location>
</feature>
<evidence type="ECO:0000256" key="4">
    <source>
        <dbReference type="ARBA" id="ARBA00022490"/>
    </source>
</evidence>
<evidence type="ECO:0000256" key="3">
    <source>
        <dbReference type="ARBA" id="ARBA00018111"/>
    </source>
</evidence>
<feature type="domain" description="RecX first three-helical" evidence="7">
    <location>
        <begin position="11"/>
        <end position="48"/>
    </location>
</feature>
<evidence type="ECO:0000313" key="8">
    <source>
        <dbReference type="EMBL" id="MPM89268.1"/>
    </source>
</evidence>
<dbReference type="AlphaFoldDB" id="A0A645DJQ0"/>
<dbReference type="Gene3D" id="1.10.10.10">
    <property type="entry name" value="Winged helix-like DNA-binding domain superfamily/Winged helix DNA-binding domain"/>
    <property type="match status" value="3"/>
</dbReference>
<comment type="subcellular location">
    <subcellularLocation>
        <location evidence="1">Cytoplasm</location>
    </subcellularLocation>
</comment>
<protein>
    <recommendedName>
        <fullName evidence="3">Regulatory protein RecX</fullName>
    </recommendedName>
</protein>
<dbReference type="InterPro" id="IPR003783">
    <property type="entry name" value="Regulatory_RecX"/>
</dbReference>
<dbReference type="InterPro" id="IPR053925">
    <property type="entry name" value="RecX_HTH_3rd"/>
</dbReference>
<evidence type="ECO:0000259" key="7">
    <source>
        <dbReference type="Pfam" id="PF21982"/>
    </source>
</evidence>
<organism evidence="8">
    <name type="scientific">bioreactor metagenome</name>
    <dbReference type="NCBI Taxonomy" id="1076179"/>
    <lineage>
        <taxon>unclassified sequences</taxon>
        <taxon>metagenomes</taxon>
        <taxon>ecological metagenomes</taxon>
    </lineage>
</organism>
<dbReference type="Pfam" id="PF02631">
    <property type="entry name" value="RecX_HTH2"/>
    <property type="match status" value="1"/>
</dbReference>
<dbReference type="Pfam" id="PF21981">
    <property type="entry name" value="RecX_HTH3"/>
    <property type="match status" value="1"/>
</dbReference>
<reference evidence="8" key="1">
    <citation type="submission" date="2019-08" db="EMBL/GenBank/DDBJ databases">
        <authorList>
            <person name="Kucharzyk K."/>
            <person name="Murdoch R.W."/>
            <person name="Higgins S."/>
            <person name="Loffler F."/>
        </authorList>
    </citation>
    <scope>NUCLEOTIDE SEQUENCE</scope>
</reference>
<accession>A0A645DJQ0</accession>
<dbReference type="Pfam" id="PF21982">
    <property type="entry name" value="RecX_HTH1"/>
    <property type="match status" value="1"/>
</dbReference>
<dbReference type="InterPro" id="IPR053924">
    <property type="entry name" value="RecX_HTH_2nd"/>
</dbReference>
<dbReference type="GO" id="GO:0006282">
    <property type="term" value="P:regulation of DNA repair"/>
    <property type="evidence" value="ECO:0007669"/>
    <property type="project" value="InterPro"/>
</dbReference>
<comment type="caution">
    <text evidence="8">The sequence shown here is derived from an EMBL/GenBank/DDBJ whole genome shotgun (WGS) entry which is preliminary data.</text>
</comment>
<evidence type="ECO:0000256" key="1">
    <source>
        <dbReference type="ARBA" id="ARBA00004496"/>
    </source>
</evidence>
<keyword evidence="4" id="KW-0963">Cytoplasm</keyword>
<dbReference type="GO" id="GO:0005737">
    <property type="term" value="C:cytoplasm"/>
    <property type="evidence" value="ECO:0007669"/>
    <property type="project" value="UniProtKB-SubCell"/>
</dbReference>
<sequence>MDTTVYIRAQDTAARYLGYKMRTKREVAEKLSESGYSENIAERVLQSLEKYDYINDDIYCIKYIKETLELRPKGKFLIKQALKLKGIDEETIDRAIEEAEIDELEIAKSLLMKKYEGFANMDNKELSKTYGFLQRKGFSYGIIKEAVRELADNGI</sequence>
<proteinExistence type="inferred from homology"/>
<dbReference type="PANTHER" id="PTHR33602:SF1">
    <property type="entry name" value="REGULATORY PROTEIN RECX FAMILY PROTEIN"/>
    <property type="match status" value="1"/>
</dbReference>
<evidence type="ECO:0000259" key="5">
    <source>
        <dbReference type="Pfam" id="PF02631"/>
    </source>
</evidence>
<dbReference type="EMBL" id="VSSQ01036723">
    <property type="protein sequence ID" value="MPM89268.1"/>
    <property type="molecule type" value="Genomic_DNA"/>
</dbReference>
<dbReference type="InterPro" id="IPR036388">
    <property type="entry name" value="WH-like_DNA-bd_sf"/>
</dbReference>
<name>A0A645DJQ0_9ZZZZ</name>
<comment type="similarity">
    <text evidence="2">Belongs to the RecX family.</text>
</comment>
<dbReference type="InterPro" id="IPR053926">
    <property type="entry name" value="RecX_HTH_1st"/>
</dbReference>
<gene>
    <name evidence="8" type="primary">recX_36</name>
    <name evidence="8" type="ORF">SDC9_136376</name>
</gene>
<evidence type="ECO:0000256" key="2">
    <source>
        <dbReference type="ARBA" id="ARBA00009695"/>
    </source>
</evidence>
<evidence type="ECO:0000259" key="6">
    <source>
        <dbReference type="Pfam" id="PF21981"/>
    </source>
</evidence>
<dbReference type="HAMAP" id="MF_01114">
    <property type="entry name" value="RecX"/>
    <property type="match status" value="1"/>
</dbReference>